<dbReference type="PANTHER" id="PTHR43434:SF21">
    <property type="entry name" value="SLL0295 PROTEIN"/>
    <property type="match status" value="1"/>
</dbReference>
<evidence type="ECO:0000313" key="2">
    <source>
        <dbReference type="Proteomes" id="UP000718564"/>
    </source>
</evidence>
<protein>
    <submittedName>
        <fullName evidence="1">HAD family hydrolase</fullName>
    </submittedName>
</protein>
<dbReference type="Gene3D" id="3.40.50.1000">
    <property type="entry name" value="HAD superfamily/HAD-like"/>
    <property type="match status" value="1"/>
</dbReference>
<dbReference type="RefSeq" id="WP_169153913.1">
    <property type="nucleotide sequence ID" value="NZ_CAWPJE010000341.1"/>
</dbReference>
<dbReference type="InterPro" id="IPR050155">
    <property type="entry name" value="HAD-like_hydrolase_sf"/>
</dbReference>
<dbReference type="InterPro" id="IPR023214">
    <property type="entry name" value="HAD_sf"/>
</dbReference>
<dbReference type="PANTHER" id="PTHR43434">
    <property type="entry name" value="PHOSPHOGLYCOLATE PHOSPHATASE"/>
    <property type="match status" value="1"/>
</dbReference>
<accession>A0ABX1P2Q7</accession>
<organism evidence="1 2">
    <name type="scientific">Brasilonema bromeliae SPC951</name>
    <dbReference type="NCBI Taxonomy" id="385972"/>
    <lineage>
        <taxon>Bacteria</taxon>
        <taxon>Bacillati</taxon>
        <taxon>Cyanobacteriota</taxon>
        <taxon>Cyanophyceae</taxon>
        <taxon>Nostocales</taxon>
        <taxon>Scytonemataceae</taxon>
        <taxon>Brasilonema</taxon>
        <taxon>Bromeliae group (in: Brasilonema)</taxon>
    </lineage>
</organism>
<dbReference type="Pfam" id="PF13419">
    <property type="entry name" value="HAD_2"/>
    <property type="match status" value="1"/>
</dbReference>
<keyword evidence="1" id="KW-0378">Hydrolase</keyword>
<gene>
    <name evidence="1" type="ORF">DP116_03850</name>
</gene>
<dbReference type="GO" id="GO:0016787">
    <property type="term" value="F:hydrolase activity"/>
    <property type="evidence" value="ECO:0007669"/>
    <property type="project" value="UniProtKB-KW"/>
</dbReference>
<sequence length="261" mass="30141">MTPSTPTILALDFDGVICDGLIEYFEVAWRTYCQIWLPEQETPENNLASKFYQLRPVIETGWEMPVLVKALVEEIPEETILQEWTKIAQELLLKDNLKATDIGHQLDKIRDEWIATDLDGWLSLHRFYPGIVEKIKATVDSTTKLYVITTKEGRFAQQLLKQGGVDLPREIILGKEVKRPKHEILRELIQTTNTLPERVWFVEDRLKTLQLVQQQPGLEGVKLFLADWGYNTPTEKVTAQNDPGIQLLSLPQFPKDFSQWL</sequence>
<dbReference type="EMBL" id="QMEB01000017">
    <property type="protein sequence ID" value="NMG18624.1"/>
    <property type="molecule type" value="Genomic_DNA"/>
</dbReference>
<evidence type="ECO:0000313" key="1">
    <source>
        <dbReference type="EMBL" id="NMG18624.1"/>
    </source>
</evidence>
<dbReference type="InterPro" id="IPR041492">
    <property type="entry name" value="HAD_2"/>
</dbReference>
<keyword evidence="2" id="KW-1185">Reference proteome</keyword>
<name>A0ABX1P2Q7_9CYAN</name>
<comment type="caution">
    <text evidence="1">The sequence shown here is derived from an EMBL/GenBank/DDBJ whole genome shotgun (WGS) entry which is preliminary data.</text>
</comment>
<reference evidence="1 2" key="1">
    <citation type="submission" date="2018-06" db="EMBL/GenBank/DDBJ databases">
        <title>Comparative genomics of Brasilonema spp. strains.</title>
        <authorList>
            <person name="Alvarenga D.O."/>
            <person name="Fiore M.F."/>
            <person name="Varani A.M."/>
        </authorList>
    </citation>
    <scope>NUCLEOTIDE SEQUENCE [LARGE SCALE GENOMIC DNA]</scope>
    <source>
        <strain evidence="1 2">SPC951</strain>
    </source>
</reference>
<proteinExistence type="predicted"/>
<dbReference type="Proteomes" id="UP000718564">
    <property type="component" value="Unassembled WGS sequence"/>
</dbReference>
<dbReference type="InterPro" id="IPR036412">
    <property type="entry name" value="HAD-like_sf"/>
</dbReference>
<dbReference type="SUPFAM" id="SSF56784">
    <property type="entry name" value="HAD-like"/>
    <property type="match status" value="1"/>
</dbReference>